<keyword evidence="4" id="KW-1185">Reference proteome</keyword>
<dbReference type="InterPro" id="IPR038800">
    <property type="entry name" value="CCDC17"/>
</dbReference>
<keyword evidence="2" id="KW-1133">Transmembrane helix</keyword>
<feature type="coiled-coil region" evidence="1">
    <location>
        <begin position="52"/>
        <end position="79"/>
    </location>
</feature>
<dbReference type="AlphaFoldDB" id="A0A8C3FD79"/>
<reference evidence="3" key="2">
    <citation type="submission" date="2025-08" db="UniProtKB">
        <authorList>
            <consortium name="Ensembl"/>
        </authorList>
    </citation>
    <scope>IDENTIFICATION</scope>
</reference>
<feature type="transmembrane region" description="Helical" evidence="2">
    <location>
        <begin position="20"/>
        <end position="37"/>
    </location>
</feature>
<evidence type="ECO:0008006" key="5">
    <source>
        <dbReference type="Google" id="ProtNLM"/>
    </source>
</evidence>
<dbReference type="PANTHER" id="PTHR33820">
    <property type="entry name" value="COILED-COIL DOMAIN-CONTAINING PROTEIN 17"/>
    <property type="match status" value="1"/>
</dbReference>
<dbReference type="Proteomes" id="UP000694380">
    <property type="component" value="Chromosome 8"/>
</dbReference>
<sequence length="455" mass="49527">MGSSSAPHGLLRPCMDVDLNWLWLLLCFLLLWALLVLQEDAGRRISHRQGYKERLQEIAKAHEHQMAAIQARNQHLEQQGEGRRRGEHAHCPYLCICGAGRGILYLLRLGLGLGLGLRSGTQSMSPLAERGSLSADSQEPDSDLLPLRALHLAYLQGGGSDPAVLAQMYDLQVEATALERAAGRQEHKERKKSKSLLPLPQGSLGVGVVPGVWSLGLAHSGDRMGPQTHLSRYLLDPPDALGPAPYDPATGFVIFYDFLLGLDPTFFQVCLVAGLYRDGQEMGKPTPLPVAYCQMGQSPPYVVDGQRGNGAILSAKQPVPRVRPSMSIALVMELQASGGFDAYGQEIQRLASRGWAKINLFDQLHQLISGRWKIPVRLLPVQPGLTTEQLNGIPQAGKTELYLRVVNARDADMQSMAEIDPGNAAMYQYPPTVSRSPRATSLACSLTSPPPPTSC</sequence>
<dbReference type="GeneTree" id="ENSGT00940000167241"/>
<reference evidence="3" key="1">
    <citation type="journal article" date="2015" name="Genome Biol. Evol.">
        <title>Physical Mapping and Refinement of the Painted Turtle Genome (Chrysemys picta) Inform Amniote Genome Evolution and Challenge Turtle-Bird Chromosomal Conservation.</title>
        <authorList>
            <person name="Badenhorst D."/>
            <person name="Hillier L.W."/>
            <person name="Literman R."/>
            <person name="Montiel E.E."/>
            <person name="Radhakrishnan S."/>
            <person name="Shen Y."/>
            <person name="Minx P."/>
            <person name="Janes D.E."/>
            <person name="Warren W.C."/>
            <person name="Edwards S.V."/>
            <person name="Valenzuela N."/>
        </authorList>
    </citation>
    <scope>NUCLEOTIDE SEQUENCE [LARGE SCALE GENOMIC DNA]</scope>
</reference>
<keyword evidence="1" id="KW-0175">Coiled coil</keyword>
<accession>A0A8C3FD79</accession>
<evidence type="ECO:0000313" key="3">
    <source>
        <dbReference type="Ensembl" id="ENSCPBP00000006945.1"/>
    </source>
</evidence>
<name>A0A8C3FD79_CHRPI</name>
<reference evidence="3" key="3">
    <citation type="submission" date="2025-09" db="UniProtKB">
        <authorList>
            <consortium name="Ensembl"/>
        </authorList>
    </citation>
    <scope>IDENTIFICATION</scope>
</reference>
<organism evidence="3 4">
    <name type="scientific">Chrysemys picta bellii</name>
    <name type="common">Western painted turtle</name>
    <name type="synonym">Emys bellii</name>
    <dbReference type="NCBI Taxonomy" id="8478"/>
    <lineage>
        <taxon>Eukaryota</taxon>
        <taxon>Metazoa</taxon>
        <taxon>Chordata</taxon>
        <taxon>Craniata</taxon>
        <taxon>Vertebrata</taxon>
        <taxon>Euteleostomi</taxon>
        <taxon>Archelosauria</taxon>
        <taxon>Testudinata</taxon>
        <taxon>Testudines</taxon>
        <taxon>Cryptodira</taxon>
        <taxon>Durocryptodira</taxon>
        <taxon>Testudinoidea</taxon>
        <taxon>Emydidae</taxon>
        <taxon>Chrysemys</taxon>
    </lineage>
</organism>
<keyword evidence="2" id="KW-0472">Membrane</keyword>
<evidence type="ECO:0000256" key="2">
    <source>
        <dbReference type="SAM" id="Phobius"/>
    </source>
</evidence>
<proteinExistence type="predicted"/>
<protein>
    <recommendedName>
        <fullName evidence="5">Coiled-coil domain-containing protein 17</fullName>
    </recommendedName>
</protein>
<evidence type="ECO:0000256" key="1">
    <source>
        <dbReference type="SAM" id="Coils"/>
    </source>
</evidence>
<dbReference type="PANTHER" id="PTHR33820:SF4">
    <property type="entry name" value="COILED-COIL DOMAIN-CONTAINING PROTEIN 17"/>
    <property type="match status" value="1"/>
</dbReference>
<evidence type="ECO:0000313" key="4">
    <source>
        <dbReference type="Proteomes" id="UP000694380"/>
    </source>
</evidence>
<dbReference type="Ensembl" id="ENSCPBT00000008356.1">
    <property type="protein sequence ID" value="ENSCPBP00000006945.1"/>
    <property type="gene ID" value="ENSCPBG00000005462.1"/>
</dbReference>
<keyword evidence="2" id="KW-0812">Transmembrane</keyword>